<sequence length="302" mass="33503">MNSVQNIPDGFLRRGIVLLMVIIAAVPSLMADPLNTMSLSGATGLYTVPTGRVAWTNDAKVGLDFGYHTIIAKKHNYFSNSALQNKDSDGYELNHIPKISASFFKWVDVFLASDFQPSYGLPGDDNDSNNDLITGLKVQLPTKGADIALGTNFQALNLRNSEFGYQALQLYAAFTHEATIVTLPAETSVTLGKTFGFNNDYDDSLQDFNFDFGMGLDLSLFPKAIPGFFHWIIDYSNFSYSANPWGANAWFRGTLNTGIRFNFASIAALNDYKFVFDIILTDAFDEYYRSFSFGLVFGVPFK</sequence>
<reference evidence="2" key="1">
    <citation type="submission" date="2009-12" db="EMBL/GenBank/DDBJ databases">
        <title>Complete sequence of Treponema primitia strain ZAS-2.</title>
        <authorList>
            <person name="Tetu S.G."/>
            <person name="Matson E."/>
            <person name="Ren Q."/>
            <person name="Seshadri R."/>
            <person name="Elbourne L."/>
            <person name="Hassan K.A."/>
            <person name="Durkin A."/>
            <person name="Radune D."/>
            <person name="Mohamoud Y."/>
            <person name="Shay R."/>
            <person name="Jin S."/>
            <person name="Zhang X."/>
            <person name="Lucey K."/>
            <person name="Ballor N.R."/>
            <person name="Ottesen E."/>
            <person name="Rosenthal R."/>
            <person name="Allen A."/>
            <person name="Leadbetter J.R."/>
            <person name="Paulsen I.T."/>
        </authorList>
    </citation>
    <scope>NUCLEOTIDE SEQUENCE [LARGE SCALE GENOMIC DNA]</scope>
    <source>
        <strain evidence="2">ATCC BAA-887 / DSM 12427 / ZAS-2</strain>
    </source>
</reference>
<dbReference type="STRING" id="545694.TREPR_2818"/>
<dbReference type="eggNOG" id="ENOG50348NC">
    <property type="taxonomic scope" value="Bacteria"/>
</dbReference>
<dbReference type="KEGG" id="tpi:TREPR_2818"/>
<gene>
    <name evidence="1" type="ordered locus">TREPR_2818</name>
</gene>
<dbReference type="AlphaFoldDB" id="F5YPX2"/>
<dbReference type="RefSeq" id="WP_015707417.1">
    <property type="nucleotide sequence ID" value="NC_015578.1"/>
</dbReference>
<proteinExistence type="predicted"/>
<dbReference type="OrthoDB" id="360242at2"/>
<protein>
    <submittedName>
        <fullName evidence="1">Uncharacterized protein</fullName>
    </submittedName>
</protein>
<dbReference type="EMBL" id="CP001843">
    <property type="protein sequence ID" value="AEF86606.1"/>
    <property type="molecule type" value="Genomic_DNA"/>
</dbReference>
<name>F5YPX2_TREPZ</name>
<keyword evidence="2" id="KW-1185">Reference proteome</keyword>
<organism evidence="1 2">
    <name type="scientific">Treponema primitia (strain ATCC BAA-887 / DSM 12427 / ZAS-2)</name>
    <dbReference type="NCBI Taxonomy" id="545694"/>
    <lineage>
        <taxon>Bacteria</taxon>
        <taxon>Pseudomonadati</taxon>
        <taxon>Spirochaetota</taxon>
        <taxon>Spirochaetia</taxon>
        <taxon>Spirochaetales</taxon>
        <taxon>Treponemataceae</taxon>
        <taxon>Treponema</taxon>
    </lineage>
</organism>
<dbReference type="HOGENOM" id="CLU_921150_0_0_12"/>
<evidence type="ECO:0000313" key="1">
    <source>
        <dbReference type="EMBL" id="AEF86606.1"/>
    </source>
</evidence>
<reference evidence="1 2" key="2">
    <citation type="journal article" date="2011" name="ISME J.">
        <title>RNA-seq reveals cooperative metabolic interactions between two termite-gut spirochete species in co-culture.</title>
        <authorList>
            <person name="Rosenthal A.Z."/>
            <person name="Matson E.G."/>
            <person name="Eldar A."/>
            <person name="Leadbetter J.R."/>
        </authorList>
    </citation>
    <scope>NUCLEOTIDE SEQUENCE [LARGE SCALE GENOMIC DNA]</scope>
    <source>
        <strain evidence="2">ATCC BAA-887 / DSM 12427 / ZAS-2</strain>
    </source>
</reference>
<dbReference type="Proteomes" id="UP000009223">
    <property type="component" value="Chromosome"/>
</dbReference>
<evidence type="ECO:0000313" key="2">
    <source>
        <dbReference type="Proteomes" id="UP000009223"/>
    </source>
</evidence>
<accession>F5YPX2</accession>